<accession>A0A5N6YMB5</accession>
<dbReference type="SMART" id="SM00257">
    <property type="entry name" value="LysM"/>
    <property type="match status" value="5"/>
</dbReference>
<evidence type="ECO:0000256" key="1">
    <source>
        <dbReference type="ARBA" id="ARBA00022669"/>
    </source>
</evidence>
<dbReference type="SUPFAM" id="SSF54106">
    <property type="entry name" value="LysM domain"/>
    <property type="match status" value="1"/>
</dbReference>
<evidence type="ECO:0000256" key="2">
    <source>
        <dbReference type="ARBA" id="ARBA00022729"/>
    </source>
</evidence>
<dbReference type="PROSITE" id="PS51782">
    <property type="entry name" value="LYSM"/>
    <property type="match status" value="5"/>
</dbReference>
<protein>
    <recommendedName>
        <fullName evidence="5">LysM domain-containing protein</fullName>
    </recommendedName>
</protein>
<gene>
    <name evidence="6" type="ORF">BDV24DRAFT_158181</name>
</gene>
<feature type="domain" description="LysM" evidence="5">
    <location>
        <begin position="356"/>
        <end position="404"/>
    </location>
</feature>
<dbReference type="Pfam" id="PF01476">
    <property type="entry name" value="LysM"/>
    <property type="match status" value="3"/>
</dbReference>
<evidence type="ECO:0000256" key="4">
    <source>
        <dbReference type="SAM" id="SignalP"/>
    </source>
</evidence>
<organism evidence="6">
    <name type="scientific">Aspergillus arachidicola</name>
    <dbReference type="NCBI Taxonomy" id="656916"/>
    <lineage>
        <taxon>Eukaryota</taxon>
        <taxon>Fungi</taxon>
        <taxon>Dikarya</taxon>
        <taxon>Ascomycota</taxon>
        <taxon>Pezizomycotina</taxon>
        <taxon>Eurotiomycetes</taxon>
        <taxon>Eurotiomycetidae</taxon>
        <taxon>Eurotiales</taxon>
        <taxon>Aspergillaceae</taxon>
        <taxon>Aspergillus</taxon>
        <taxon>Aspergillus subgen. Circumdati</taxon>
    </lineage>
</organism>
<dbReference type="CDD" id="cd00118">
    <property type="entry name" value="LysM"/>
    <property type="match status" value="4"/>
</dbReference>
<evidence type="ECO:0000256" key="3">
    <source>
        <dbReference type="ARBA" id="ARBA00023026"/>
    </source>
</evidence>
<dbReference type="PANTHER" id="PTHR34997">
    <property type="entry name" value="AM15"/>
    <property type="match status" value="1"/>
</dbReference>
<evidence type="ECO:0000259" key="5">
    <source>
        <dbReference type="PROSITE" id="PS51782"/>
    </source>
</evidence>
<keyword evidence="2 4" id="KW-0732">Signal</keyword>
<dbReference type="InterPro" id="IPR052210">
    <property type="entry name" value="LysM1-like"/>
</dbReference>
<evidence type="ECO:0000313" key="6">
    <source>
        <dbReference type="EMBL" id="KAE8346541.1"/>
    </source>
</evidence>
<dbReference type="EMBL" id="ML737115">
    <property type="protein sequence ID" value="KAE8346541.1"/>
    <property type="molecule type" value="Genomic_DNA"/>
</dbReference>
<feature type="domain" description="LysM" evidence="5">
    <location>
        <begin position="269"/>
        <end position="319"/>
    </location>
</feature>
<sequence length="711" mass="76707">MRAGFGCLLLALLGTALGQVFPNGFSYDYNISSVTTSCQSALSGKVDCSWLLVLVDTDSIELSKENLTSICTSECYDSLATRRNVIELACPISNNQVVAGGIAYPLMQRIDSLLSTYNKTCLIDTETDTFCYDVMRPWQTETALSSAQNCSYCMLRTLQLGQSSDFSYNEDFAHEFSFLTSSCGASGFDYVTPTPIAINGSSITIGTTTVTPTPSCASTYTIQAADSCNSICKSHNVSTYALLTTNHLQAYCTDFPDAGIELCMPPSCDIYTVEENDTCQSVAVKQPSYITITQLQAWNPNLNSLCTNMAQQVGMQICISPPGENLPAPTSTTPVVTTPAPLPTSIANGTTTRCAKYYTVQPGDECSRITMQANPPISIADFYFLNPGVNATCGNLILGKSYCIQPVGDITTYPGYGFDDPSICDASSCYGDYATLSPTPFPGLTGLPTATPTTAKSSLTLPPYTPSPIAPGTNPASNCSHYVGFAETGDEDTNAYVNSCSSVADFYGITTDVLKEWNPILHDAEPCTLSRKYRYCVRVNGNVIPTTMTATTTSFTSSTTVTPTPTQEGMVLNCNRFYKVVDNDGCWDIANNHGITTDQFHAWNPAVQDDCSKLWPNYYVCVGVTVEISSTTRELVTTTSSSSTGIPTPSPSSPGMPIGCIQFYRGHSGDYCSKICEINGISVENFVRRWNPDVKSDCSLVRLGYYYCIAH</sequence>
<keyword evidence="1" id="KW-0147">Chitin-binding</keyword>
<name>A0A5N6YMB5_9EURO</name>
<keyword evidence="3" id="KW-0843">Virulence</keyword>
<feature type="domain" description="LysM" evidence="5">
    <location>
        <begin position="662"/>
        <end position="709"/>
    </location>
</feature>
<dbReference type="OrthoDB" id="4472843at2759"/>
<feature type="chain" id="PRO_5025009178" description="LysM domain-containing protein" evidence="4">
    <location>
        <begin position="19"/>
        <end position="711"/>
    </location>
</feature>
<dbReference type="Proteomes" id="UP000325558">
    <property type="component" value="Unassembled WGS sequence"/>
</dbReference>
<feature type="domain" description="LysM" evidence="5">
    <location>
        <begin position="576"/>
        <end position="622"/>
    </location>
</feature>
<feature type="domain" description="LysM" evidence="5">
    <location>
        <begin position="218"/>
        <end position="264"/>
    </location>
</feature>
<dbReference type="PANTHER" id="PTHR34997:SF2">
    <property type="entry name" value="LYSM DOMAIN-CONTAINING PROTEIN-RELATED"/>
    <property type="match status" value="1"/>
</dbReference>
<dbReference type="GO" id="GO:0008061">
    <property type="term" value="F:chitin binding"/>
    <property type="evidence" value="ECO:0007669"/>
    <property type="project" value="UniProtKB-KW"/>
</dbReference>
<dbReference type="Gene3D" id="3.10.350.10">
    <property type="entry name" value="LysM domain"/>
    <property type="match status" value="6"/>
</dbReference>
<feature type="signal peptide" evidence="4">
    <location>
        <begin position="1"/>
        <end position="18"/>
    </location>
</feature>
<dbReference type="AlphaFoldDB" id="A0A5N6YMB5"/>
<dbReference type="InterPro" id="IPR036779">
    <property type="entry name" value="LysM_dom_sf"/>
</dbReference>
<proteinExistence type="predicted"/>
<dbReference type="InterPro" id="IPR018392">
    <property type="entry name" value="LysM"/>
</dbReference>
<reference evidence="6" key="1">
    <citation type="submission" date="2019-04" db="EMBL/GenBank/DDBJ databases">
        <title>Friends and foes A comparative genomics study of 23 Aspergillus species from section Flavi.</title>
        <authorList>
            <consortium name="DOE Joint Genome Institute"/>
            <person name="Kjaerbolling I."/>
            <person name="Vesth T."/>
            <person name="Frisvad J.C."/>
            <person name="Nybo J.L."/>
            <person name="Theobald S."/>
            <person name="Kildgaard S."/>
            <person name="Isbrandt T."/>
            <person name="Kuo A."/>
            <person name="Sato A."/>
            <person name="Lyhne E.K."/>
            <person name="Kogle M.E."/>
            <person name="Wiebenga A."/>
            <person name="Kun R.S."/>
            <person name="Lubbers R.J."/>
            <person name="Makela M.R."/>
            <person name="Barry K."/>
            <person name="Chovatia M."/>
            <person name="Clum A."/>
            <person name="Daum C."/>
            <person name="Haridas S."/>
            <person name="He G."/>
            <person name="LaButti K."/>
            <person name="Lipzen A."/>
            <person name="Mondo S."/>
            <person name="Riley R."/>
            <person name="Salamov A."/>
            <person name="Simmons B.A."/>
            <person name="Magnuson J.K."/>
            <person name="Henrissat B."/>
            <person name="Mortensen U.H."/>
            <person name="Larsen T.O."/>
            <person name="Devries R.P."/>
            <person name="Grigoriev I.V."/>
            <person name="Machida M."/>
            <person name="Baker S.E."/>
            <person name="Andersen M.R."/>
        </authorList>
    </citation>
    <scope>NUCLEOTIDE SEQUENCE</scope>
    <source>
        <strain evidence="6">CBS 117612</strain>
    </source>
</reference>